<keyword evidence="3" id="KW-0285">Flavoprotein</keyword>
<sequence length="450" mass="51416">MYNYDYSMLTGDVITKDDFEYEESRKCWNRAIEKYPYIINYCNNKEDVSNAIKWARKNEISFRIRSGCHNYEGFSTGNDLLVIDVSKINSICIDEDRGYVKLGGGVRNREIYEALGNKGYPFPGGGCPTVGVSGLILGGGWGYSTRLFGLSCDTLIELELVNYNGEILTVNEKENEDLFWACRGAGGGNFGVVISMKFALPKKIEMATLINGDFNNCDIDEAVELISTWQEMYKNLDKRFNGKLSIYNSKENGKGVKFTALLYGDKKEANEILEPLKKASTNLLLKMEYGTVLEANRKIQDSHPDYESYKSSGRFVYKEYSKNEIKELINLIEDRAEGAIYTAITFYGLGGAVLDFKNDKTAFNYRDAKFIMGFQSVWEEAKYAPLNKRWFLDKFSYIKNITKGSFINFPLLELENYKEEYFGENLSKLKKIKSKYDPLNIFKFPQGIDS</sequence>
<evidence type="ECO:0000259" key="6">
    <source>
        <dbReference type="PROSITE" id="PS51387"/>
    </source>
</evidence>
<dbReference type="PANTHER" id="PTHR42973">
    <property type="entry name" value="BINDING OXIDOREDUCTASE, PUTATIVE (AFU_ORTHOLOGUE AFUA_1G17690)-RELATED"/>
    <property type="match status" value="1"/>
</dbReference>
<dbReference type="SUPFAM" id="SSF56176">
    <property type="entry name" value="FAD-binding/transporter-associated domain-like"/>
    <property type="match status" value="1"/>
</dbReference>
<evidence type="ECO:0000256" key="4">
    <source>
        <dbReference type="ARBA" id="ARBA00022827"/>
    </source>
</evidence>
<dbReference type="InterPro" id="IPR016169">
    <property type="entry name" value="FAD-bd_PCMH_sub2"/>
</dbReference>
<dbReference type="Gene3D" id="3.30.465.10">
    <property type="match status" value="1"/>
</dbReference>
<evidence type="ECO:0000313" key="8">
    <source>
        <dbReference type="Proteomes" id="UP000095594"/>
    </source>
</evidence>
<dbReference type="EMBL" id="CYZX01000007">
    <property type="protein sequence ID" value="CUO31199.1"/>
    <property type="molecule type" value="Genomic_DNA"/>
</dbReference>
<dbReference type="InterPro" id="IPR006094">
    <property type="entry name" value="Oxid_FAD_bind_N"/>
</dbReference>
<dbReference type="Pfam" id="PF08031">
    <property type="entry name" value="BBE"/>
    <property type="match status" value="1"/>
</dbReference>
<name>A0A174E437_9CLOT</name>
<dbReference type="EC" id="1.21.-.-" evidence="7"/>
<dbReference type="InterPro" id="IPR036318">
    <property type="entry name" value="FAD-bd_PCMH-like_sf"/>
</dbReference>
<reference evidence="7 8" key="1">
    <citation type="submission" date="2015-09" db="EMBL/GenBank/DDBJ databases">
        <authorList>
            <consortium name="Pathogen Informatics"/>
        </authorList>
    </citation>
    <scope>NUCLEOTIDE SEQUENCE [LARGE SCALE GENOMIC DNA]</scope>
    <source>
        <strain evidence="7 8">2789STDY5834856</strain>
    </source>
</reference>
<evidence type="ECO:0000256" key="1">
    <source>
        <dbReference type="ARBA" id="ARBA00001974"/>
    </source>
</evidence>
<accession>A0A174E437</accession>
<gene>
    <name evidence="7" type="primary">yvdP_1</name>
    <name evidence="7" type="ORF">ERS852471_01337</name>
</gene>
<dbReference type="GO" id="GO:0071949">
    <property type="term" value="F:FAD binding"/>
    <property type="evidence" value="ECO:0007669"/>
    <property type="project" value="InterPro"/>
</dbReference>
<comment type="similarity">
    <text evidence="2">Belongs to the oxygen-dependent FAD-linked oxidoreductase family.</text>
</comment>
<dbReference type="InterPro" id="IPR050416">
    <property type="entry name" value="FAD-linked_Oxidoreductase"/>
</dbReference>
<dbReference type="PROSITE" id="PS51387">
    <property type="entry name" value="FAD_PCMH"/>
    <property type="match status" value="1"/>
</dbReference>
<dbReference type="OrthoDB" id="545125at2"/>
<protein>
    <submittedName>
        <fullName evidence="7">FAD linked oxidase domain-containing protein</fullName>
        <ecNumber evidence="7">1.21.-.-</ecNumber>
    </submittedName>
</protein>
<dbReference type="Gene3D" id="3.40.462.20">
    <property type="match status" value="1"/>
</dbReference>
<dbReference type="RefSeq" id="WP_055264941.1">
    <property type="nucleotide sequence ID" value="NZ_CABIXQ010000007.1"/>
</dbReference>
<dbReference type="Proteomes" id="UP000095594">
    <property type="component" value="Unassembled WGS sequence"/>
</dbReference>
<dbReference type="PANTHER" id="PTHR42973:SF39">
    <property type="entry name" value="FAD-BINDING PCMH-TYPE DOMAIN-CONTAINING PROTEIN"/>
    <property type="match status" value="1"/>
</dbReference>
<evidence type="ECO:0000313" key="7">
    <source>
        <dbReference type="EMBL" id="CUO31199.1"/>
    </source>
</evidence>
<dbReference type="InterPro" id="IPR016166">
    <property type="entry name" value="FAD-bd_PCMH"/>
</dbReference>
<evidence type="ECO:0000256" key="3">
    <source>
        <dbReference type="ARBA" id="ARBA00022630"/>
    </source>
</evidence>
<dbReference type="GO" id="GO:0016491">
    <property type="term" value="F:oxidoreductase activity"/>
    <property type="evidence" value="ECO:0007669"/>
    <property type="project" value="UniProtKB-KW"/>
</dbReference>
<keyword evidence="5 7" id="KW-0560">Oxidoreductase</keyword>
<keyword evidence="4" id="KW-0274">FAD</keyword>
<organism evidence="7 8">
    <name type="scientific">Clostridium disporicum</name>
    <dbReference type="NCBI Taxonomy" id="84024"/>
    <lineage>
        <taxon>Bacteria</taxon>
        <taxon>Bacillati</taxon>
        <taxon>Bacillota</taxon>
        <taxon>Clostridia</taxon>
        <taxon>Eubacteriales</taxon>
        <taxon>Clostridiaceae</taxon>
        <taxon>Clostridium</taxon>
    </lineage>
</organism>
<dbReference type="AlphaFoldDB" id="A0A174E437"/>
<feature type="domain" description="FAD-binding PCMH-type" evidence="6">
    <location>
        <begin position="31"/>
        <end position="203"/>
    </location>
</feature>
<comment type="cofactor">
    <cofactor evidence="1">
        <name>FAD</name>
        <dbReference type="ChEBI" id="CHEBI:57692"/>
    </cofactor>
</comment>
<proteinExistence type="inferred from homology"/>
<evidence type="ECO:0000256" key="2">
    <source>
        <dbReference type="ARBA" id="ARBA00005466"/>
    </source>
</evidence>
<evidence type="ECO:0000256" key="5">
    <source>
        <dbReference type="ARBA" id="ARBA00023002"/>
    </source>
</evidence>
<dbReference type="InterPro" id="IPR012951">
    <property type="entry name" value="BBE"/>
</dbReference>
<dbReference type="Pfam" id="PF01565">
    <property type="entry name" value="FAD_binding_4"/>
    <property type="match status" value="1"/>
</dbReference>